<dbReference type="Pfam" id="PF25183">
    <property type="entry name" value="OMP_b-brl_4"/>
    <property type="match status" value="1"/>
</dbReference>
<evidence type="ECO:0000256" key="7">
    <source>
        <dbReference type="SAM" id="SignalP"/>
    </source>
</evidence>
<dbReference type="Gene3D" id="2.60.40.1120">
    <property type="entry name" value="Carboxypeptidase-like, regulatory domain"/>
    <property type="match status" value="1"/>
</dbReference>
<dbReference type="SUPFAM" id="SSF49464">
    <property type="entry name" value="Carboxypeptidase regulatory domain-like"/>
    <property type="match status" value="1"/>
</dbReference>
<feature type="signal peptide" evidence="7">
    <location>
        <begin position="1"/>
        <end position="26"/>
    </location>
</feature>
<evidence type="ECO:0000256" key="4">
    <source>
        <dbReference type="ARBA" id="ARBA00022692"/>
    </source>
</evidence>
<dbReference type="GO" id="GO:0044718">
    <property type="term" value="P:siderophore transmembrane transport"/>
    <property type="evidence" value="ECO:0007669"/>
    <property type="project" value="TreeGrafter"/>
</dbReference>
<evidence type="ECO:0000256" key="6">
    <source>
        <dbReference type="ARBA" id="ARBA00023237"/>
    </source>
</evidence>
<dbReference type="HOGENOM" id="CLU_006298_0_0_0"/>
<dbReference type="GO" id="GO:0009279">
    <property type="term" value="C:cell outer membrane"/>
    <property type="evidence" value="ECO:0007669"/>
    <property type="project" value="UniProtKB-SubCell"/>
</dbReference>
<dbReference type="EMBL" id="CP003379">
    <property type="protein sequence ID" value="AFL87966.1"/>
    <property type="molecule type" value="Genomic_DNA"/>
</dbReference>
<evidence type="ECO:0000256" key="3">
    <source>
        <dbReference type="ARBA" id="ARBA00022452"/>
    </source>
</evidence>
<keyword evidence="3" id="KW-1134">Transmembrane beta strand</keyword>
<keyword evidence="10" id="KW-1185">Reference proteome</keyword>
<dbReference type="eggNOG" id="COG4771">
    <property type="taxonomic scope" value="Bacteria"/>
</dbReference>
<name>I3ZFE8_TERRK</name>
<dbReference type="InterPro" id="IPR008969">
    <property type="entry name" value="CarboxyPept-like_regulatory"/>
</dbReference>
<dbReference type="PANTHER" id="PTHR30069">
    <property type="entry name" value="TONB-DEPENDENT OUTER MEMBRANE RECEPTOR"/>
    <property type="match status" value="1"/>
</dbReference>
<dbReference type="KEGG" id="trs:Terro_1663"/>
<protein>
    <recommendedName>
        <fullName evidence="8">TonB-dependent transporter Oar-like beta-barrel domain-containing protein</fullName>
    </recommendedName>
</protein>
<sequence length="897" mass="96101">MQQVEVVAMRLAIAAAMVSATLGVQAQQCATHSGRVSGEVRDTTGALIVGAVVAVDAGDPVRTDKQGRFDSACVVDGSHTVSIEADGFEAVVEQAQVGVGAHMLATKLKPSSVVAVVDAVNASGVDSEDVAGSRTLQANDLKQLADDPDEFARQLQVLAAAAGGAPGQAIITVDGFQNSGSIPPKSAIAFIRVNPDLFSSEYERPPYQGGRVEIFTRPGQSRLHGALFTTQSTGFLNAKDPFALSRAAIGKQRYGFELSGPIRKNKADFTLALEHRQIDQFAVVNAVSLDAAGNNVNVIANVATPQTLWEGSARLGWMPNVKNNVTTTYSANVNSLHNVGVGGTVLQQAGYDSLQQEHALRFTDLQTLSARLVHESRIGYTWRNRDDAPQSSAPSLVVAGAFTGGGATTQLLRSHQRDLEMDDDILYTRGKHSMKAGVQLLNTTLNDSLPTNFNGQYVFGGGPVGTTTISGLEQYRRALLGLPGGTPTLYTVTDGNASISLNQLRVVLYAQDQWKLRPRLSLSYGLRYAVQSSPTTLKNAGPRLGLAWSPDKAQRWVLHARTGLFFSPIDTATVLEANRLDGVQQRQIQIYGPVYGQPLTTGTATITTVRAPLPELSQTPSLQSHIGVEHEFTGHWHAQANLYLVRGWDLLRSRNINSPLNGQPNGPRPSSANININQYQQTGTIHGNVMFLGLDQHSLRRVQIFAGYIRMDLRTNADAANAYPQSSASDIGETARPSWLATHHIIAFSNITLPKGLALSTQFDAASGNPYNVTTGFDANGDGILNDRPHYATGAESTIYRTSFGALAGAGSGRYLQRNAGTLPWNIHLDANLSRSFAMPHRHGSDATNLAVNLRSTNLLNRTNATAVGGVLGSPLFGRAYAADPGRRIELGLRYSF</sequence>
<keyword evidence="5" id="KW-0472">Membrane</keyword>
<evidence type="ECO:0000256" key="5">
    <source>
        <dbReference type="ARBA" id="ARBA00023136"/>
    </source>
</evidence>
<keyword evidence="4" id="KW-0812">Transmembrane</keyword>
<organism evidence="9 10">
    <name type="scientific">Terriglobus roseus (strain DSM 18391 / NRRL B-41598 / KBS 63)</name>
    <dbReference type="NCBI Taxonomy" id="926566"/>
    <lineage>
        <taxon>Bacteria</taxon>
        <taxon>Pseudomonadati</taxon>
        <taxon>Acidobacteriota</taxon>
        <taxon>Terriglobia</taxon>
        <taxon>Terriglobales</taxon>
        <taxon>Acidobacteriaceae</taxon>
        <taxon>Terriglobus</taxon>
    </lineage>
</organism>
<dbReference type="PANTHER" id="PTHR30069:SF46">
    <property type="entry name" value="OAR PROTEIN"/>
    <property type="match status" value="1"/>
</dbReference>
<dbReference type="InterPro" id="IPR036942">
    <property type="entry name" value="Beta-barrel_TonB_sf"/>
</dbReference>
<reference evidence="9 10" key="1">
    <citation type="submission" date="2012-06" db="EMBL/GenBank/DDBJ databases">
        <title>Complete genome of Terriglobus roseus DSM 18391.</title>
        <authorList>
            <consortium name="US DOE Joint Genome Institute (JGI-PGF)"/>
            <person name="Lucas S."/>
            <person name="Copeland A."/>
            <person name="Lapidus A."/>
            <person name="Glavina del Rio T."/>
            <person name="Dalin E."/>
            <person name="Tice H."/>
            <person name="Bruce D."/>
            <person name="Goodwin L."/>
            <person name="Pitluck S."/>
            <person name="Peters L."/>
            <person name="Mikhailova N."/>
            <person name="Munk A.C.C."/>
            <person name="Kyrpides N."/>
            <person name="Mavromatis K."/>
            <person name="Ivanova N."/>
            <person name="Brettin T."/>
            <person name="Detter J.C."/>
            <person name="Han C."/>
            <person name="Larimer F."/>
            <person name="Land M."/>
            <person name="Hauser L."/>
            <person name="Markowitz V."/>
            <person name="Cheng J.-F."/>
            <person name="Hugenholtz P."/>
            <person name="Woyke T."/>
            <person name="Wu D."/>
            <person name="Brambilla E."/>
            <person name="Klenk H.-P."/>
            <person name="Eisen J.A."/>
        </authorList>
    </citation>
    <scope>NUCLEOTIDE SEQUENCE [LARGE SCALE GENOMIC DNA]</scope>
    <source>
        <strain evidence="10">DSM 18391 / NRRL B-41598 / KBS 63</strain>
    </source>
</reference>
<dbReference type="Pfam" id="PF13620">
    <property type="entry name" value="CarboxypepD_reg"/>
    <property type="match status" value="1"/>
</dbReference>
<gene>
    <name evidence="9" type="ordered locus">Terro_1663</name>
</gene>
<evidence type="ECO:0000256" key="1">
    <source>
        <dbReference type="ARBA" id="ARBA00004571"/>
    </source>
</evidence>
<evidence type="ECO:0000259" key="8">
    <source>
        <dbReference type="Pfam" id="PF25183"/>
    </source>
</evidence>
<evidence type="ECO:0000313" key="9">
    <source>
        <dbReference type="EMBL" id="AFL87966.1"/>
    </source>
</evidence>
<dbReference type="GO" id="GO:0015344">
    <property type="term" value="F:siderophore uptake transmembrane transporter activity"/>
    <property type="evidence" value="ECO:0007669"/>
    <property type="project" value="TreeGrafter"/>
</dbReference>
<keyword evidence="2" id="KW-0813">Transport</keyword>
<proteinExistence type="predicted"/>
<evidence type="ECO:0000313" key="10">
    <source>
        <dbReference type="Proteomes" id="UP000006056"/>
    </source>
</evidence>
<keyword evidence="6" id="KW-0998">Cell outer membrane</keyword>
<evidence type="ECO:0000256" key="2">
    <source>
        <dbReference type="ARBA" id="ARBA00022448"/>
    </source>
</evidence>
<dbReference type="InterPro" id="IPR039426">
    <property type="entry name" value="TonB-dep_rcpt-like"/>
</dbReference>
<feature type="domain" description="TonB-dependent transporter Oar-like beta-barrel" evidence="8">
    <location>
        <begin position="291"/>
        <end position="539"/>
    </location>
</feature>
<dbReference type="Proteomes" id="UP000006056">
    <property type="component" value="Chromosome"/>
</dbReference>
<accession>I3ZFE8</accession>
<dbReference type="AlphaFoldDB" id="I3ZFE8"/>
<dbReference type="Gene3D" id="2.40.170.20">
    <property type="entry name" value="TonB-dependent receptor, beta-barrel domain"/>
    <property type="match status" value="1"/>
</dbReference>
<keyword evidence="7" id="KW-0732">Signal</keyword>
<dbReference type="STRING" id="926566.Terro_1663"/>
<feature type="chain" id="PRO_5003684583" description="TonB-dependent transporter Oar-like beta-barrel domain-containing protein" evidence="7">
    <location>
        <begin position="27"/>
        <end position="897"/>
    </location>
</feature>
<dbReference type="SUPFAM" id="SSF56935">
    <property type="entry name" value="Porins"/>
    <property type="match status" value="1"/>
</dbReference>
<dbReference type="InterPro" id="IPR057601">
    <property type="entry name" value="Oar-like_b-barrel"/>
</dbReference>
<comment type="subcellular location">
    <subcellularLocation>
        <location evidence="1">Cell outer membrane</location>
        <topology evidence="1">Multi-pass membrane protein</topology>
    </subcellularLocation>
</comment>